<evidence type="ECO:0000313" key="3">
    <source>
        <dbReference type="Proteomes" id="UP000034508"/>
    </source>
</evidence>
<organism evidence="2 3">
    <name type="scientific">Berkelbacteria bacterium GW2011_GWA1_36_9</name>
    <dbReference type="NCBI Taxonomy" id="1618331"/>
    <lineage>
        <taxon>Bacteria</taxon>
        <taxon>Candidatus Berkelbacteria</taxon>
    </lineage>
</organism>
<protein>
    <submittedName>
        <fullName evidence="2">Uncharacterized protein</fullName>
    </submittedName>
</protein>
<feature type="compositionally biased region" description="Basic and acidic residues" evidence="1">
    <location>
        <begin position="11"/>
        <end position="21"/>
    </location>
</feature>
<evidence type="ECO:0000256" key="1">
    <source>
        <dbReference type="SAM" id="MobiDB-lite"/>
    </source>
</evidence>
<sequence length="68" mass="8167">MESKTNNTSKEPVHDIYHPDDGCPGMQKVLNEIERMKQSHRAREKFLKERGGRWEKLSEEDFKKYIEM</sequence>
<dbReference type="EMBL" id="LBSM01000016">
    <property type="protein sequence ID" value="KKQ17802.1"/>
    <property type="molecule type" value="Genomic_DNA"/>
</dbReference>
<feature type="region of interest" description="Disordered" evidence="1">
    <location>
        <begin position="1"/>
        <end position="24"/>
    </location>
</feature>
<name>A0A0G0FJ02_9BACT</name>
<dbReference type="Proteomes" id="UP000034508">
    <property type="component" value="Unassembled WGS sequence"/>
</dbReference>
<dbReference type="AlphaFoldDB" id="A0A0G0FJ02"/>
<proteinExistence type="predicted"/>
<reference evidence="2 3" key="1">
    <citation type="journal article" date="2015" name="Nature">
        <title>rRNA introns, odd ribosomes, and small enigmatic genomes across a large radiation of phyla.</title>
        <authorList>
            <person name="Brown C.T."/>
            <person name="Hug L.A."/>
            <person name="Thomas B.C."/>
            <person name="Sharon I."/>
            <person name="Castelle C.J."/>
            <person name="Singh A."/>
            <person name="Wilkins M.J."/>
            <person name="Williams K.H."/>
            <person name="Banfield J.F."/>
        </authorList>
    </citation>
    <scope>NUCLEOTIDE SEQUENCE [LARGE SCALE GENOMIC DNA]</scope>
</reference>
<comment type="caution">
    <text evidence="2">The sequence shown here is derived from an EMBL/GenBank/DDBJ whole genome shotgun (WGS) entry which is preliminary data.</text>
</comment>
<feature type="compositionally biased region" description="Polar residues" evidence="1">
    <location>
        <begin position="1"/>
        <end position="10"/>
    </location>
</feature>
<accession>A0A0G0FJ02</accession>
<gene>
    <name evidence="2" type="ORF">US31_C0016G0009</name>
</gene>
<evidence type="ECO:0000313" key="2">
    <source>
        <dbReference type="EMBL" id="KKQ17802.1"/>
    </source>
</evidence>